<dbReference type="EMBL" id="JAUBDH010000002">
    <property type="protein sequence ID" value="MDW0108940.1"/>
    <property type="molecule type" value="Genomic_DNA"/>
</dbReference>
<gene>
    <name evidence="9" type="primary">comGB</name>
    <name evidence="9" type="ORF">QT716_02630</name>
</gene>
<keyword evidence="4 7" id="KW-0812">Transmembrane</keyword>
<evidence type="ECO:0000256" key="7">
    <source>
        <dbReference type="SAM" id="Phobius"/>
    </source>
</evidence>
<dbReference type="PRINTS" id="PR00812">
    <property type="entry name" value="BCTERIALGSPF"/>
</dbReference>
<reference evidence="9 10" key="1">
    <citation type="submission" date="2023-06" db="EMBL/GenBank/DDBJ databases">
        <title>Sporosarcina sp. nov., isolated from Korean traditional fermented seafood 'Jeotgal'.</title>
        <authorList>
            <person name="Yang A.-I."/>
            <person name="Shin N.-R."/>
        </authorList>
    </citation>
    <scope>NUCLEOTIDE SEQUENCE [LARGE SCALE GENOMIC DNA]</scope>
    <source>
        <strain evidence="9 10">KCTC3840</strain>
    </source>
</reference>
<evidence type="ECO:0000256" key="3">
    <source>
        <dbReference type="ARBA" id="ARBA00022475"/>
    </source>
</evidence>
<evidence type="ECO:0000256" key="2">
    <source>
        <dbReference type="ARBA" id="ARBA00005745"/>
    </source>
</evidence>
<dbReference type="Gene3D" id="1.20.81.30">
    <property type="entry name" value="Type II secretion system (T2SS), domain F"/>
    <property type="match status" value="2"/>
</dbReference>
<dbReference type="InterPro" id="IPR047692">
    <property type="entry name" value="T4P_ComGB"/>
</dbReference>
<dbReference type="PANTHER" id="PTHR30012">
    <property type="entry name" value="GENERAL SECRETION PATHWAY PROTEIN"/>
    <property type="match status" value="1"/>
</dbReference>
<feature type="transmembrane region" description="Helical" evidence="7">
    <location>
        <begin position="182"/>
        <end position="201"/>
    </location>
</feature>
<keyword evidence="5 7" id="KW-1133">Transmembrane helix</keyword>
<name>A0ABU4FXU9_9BACL</name>
<protein>
    <submittedName>
        <fullName evidence="9">Competence type IV pilus assembly protein ComGB</fullName>
    </submittedName>
</protein>
<dbReference type="InterPro" id="IPR003004">
    <property type="entry name" value="GspF/PilC"/>
</dbReference>
<keyword evidence="3" id="KW-1003">Cell membrane</keyword>
<sequence length="361" mass="40177">MVESTAIPVTLRKPWQILNKDKTFTMSNQPMFLLRASELLHEGYTIQQCFSLLIPHHCTNSLLVLNNVEEIFRDGANVSEVLKMLGFPDRILLSIELSESDGRLAESLQGAAVRLEAAHVRRQKFVQAATYPLVLMFAMALLLIAFKLYFLPNFETLAASRSASTNGLAKYLPRIVARAPDVLLGMMVVLLLLAISSRAYLKRLNPAQRIRKLSSIPFLGEMYSNTLTRLFASETGNLLAAGNSIQEAMMILTNQKMDLMLAQVAQSILNHAGKGEAFHIAIDLTEGLNRELSFFAKHGSDSGHLAKEILLYSEQLGHSIDRKVNRMMSMLQPILFVILAVCIIAAYLALLLPVYGMIKNM</sequence>
<dbReference type="InterPro" id="IPR018076">
    <property type="entry name" value="T2SS_GspF_dom"/>
</dbReference>
<proteinExistence type="inferred from homology"/>
<keyword evidence="6 7" id="KW-0472">Membrane</keyword>
<feature type="domain" description="Type II secretion system protein GspF" evidence="8">
    <location>
        <begin position="231"/>
        <end position="353"/>
    </location>
</feature>
<evidence type="ECO:0000313" key="9">
    <source>
        <dbReference type="EMBL" id="MDW0108940.1"/>
    </source>
</evidence>
<dbReference type="Proteomes" id="UP001280629">
    <property type="component" value="Unassembled WGS sequence"/>
</dbReference>
<organism evidence="9 10">
    <name type="scientific">Sporosarcina aquimarina</name>
    <dbReference type="NCBI Taxonomy" id="114975"/>
    <lineage>
        <taxon>Bacteria</taxon>
        <taxon>Bacillati</taxon>
        <taxon>Bacillota</taxon>
        <taxon>Bacilli</taxon>
        <taxon>Bacillales</taxon>
        <taxon>Caryophanaceae</taxon>
        <taxon>Sporosarcina</taxon>
    </lineage>
</organism>
<evidence type="ECO:0000259" key="8">
    <source>
        <dbReference type="Pfam" id="PF00482"/>
    </source>
</evidence>
<evidence type="ECO:0000256" key="6">
    <source>
        <dbReference type="ARBA" id="ARBA00023136"/>
    </source>
</evidence>
<evidence type="ECO:0000256" key="5">
    <source>
        <dbReference type="ARBA" id="ARBA00022989"/>
    </source>
</evidence>
<evidence type="ECO:0000256" key="4">
    <source>
        <dbReference type="ARBA" id="ARBA00022692"/>
    </source>
</evidence>
<comment type="similarity">
    <text evidence="2">Belongs to the GSP F family.</text>
</comment>
<dbReference type="InterPro" id="IPR042094">
    <property type="entry name" value="T2SS_GspF_sf"/>
</dbReference>
<comment type="caution">
    <text evidence="9">The sequence shown here is derived from an EMBL/GenBank/DDBJ whole genome shotgun (WGS) entry which is preliminary data.</text>
</comment>
<feature type="domain" description="Type II secretion system protein GspF" evidence="8">
    <location>
        <begin position="36"/>
        <end position="152"/>
    </location>
</feature>
<feature type="transmembrane region" description="Helical" evidence="7">
    <location>
        <begin position="334"/>
        <end position="358"/>
    </location>
</feature>
<comment type="subcellular location">
    <subcellularLocation>
        <location evidence="1">Cell membrane</location>
        <topology evidence="1">Multi-pass membrane protein</topology>
    </subcellularLocation>
</comment>
<feature type="transmembrane region" description="Helical" evidence="7">
    <location>
        <begin position="131"/>
        <end position="150"/>
    </location>
</feature>
<dbReference type="RefSeq" id="WP_317934280.1">
    <property type="nucleotide sequence ID" value="NZ_JAUBDH010000002.1"/>
</dbReference>
<accession>A0ABU4FXU9</accession>
<keyword evidence="10" id="KW-1185">Reference proteome</keyword>
<dbReference type="Pfam" id="PF00482">
    <property type="entry name" value="T2SSF"/>
    <property type="match status" value="2"/>
</dbReference>
<evidence type="ECO:0000256" key="1">
    <source>
        <dbReference type="ARBA" id="ARBA00004651"/>
    </source>
</evidence>
<evidence type="ECO:0000313" key="10">
    <source>
        <dbReference type="Proteomes" id="UP001280629"/>
    </source>
</evidence>
<dbReference type="PANTHER" id="PTHR30012:SF0">
    <property type="entry name" value="TYPE II SECRETION SYSTEM PROTEIN F-RELATED"/>
    <property type="match status" value="1"/>
</dbReference>
<dbReference type="NCBIfam" id="NF041012">
    <property type="entry name" value="T4P_ComGB"/>
    <property type="match status" value="1"/>
</dbReference>